<dbReference type="Gene3D" id="1.20.120.910">
    <property type="entry name" value="DksA, coiled-coil domain"/>
    <property type="match status" value="1"/>
</dbReference>
<dbReference type="PANTHER" id="PTHR33823:SF4">
    <property type="entry name" value="GENERAL STRESS PROTEIN 16O"/>
    <property type="match status" value="1"/>
</dbReference>
<organism evidence="6 7">
    <name type="scientific">Candidatus Harrisonbacteria bacterium CG10_big_fil_rev_8_21_14_0_10_49_15</name>
    <dbReference type="NCBI Taxonomy" id="1974587"/>
    <lineage>
        <taxon>Bacteria</taxon>
        <taxon>Candidatus Harrisoniibacteriota</taxon>
    </lineage>
</organism>
<gene>
    <name evidence="6" type="ORF">COU11_03415</name>
</gene>
<keyword evidence="2" id="KW-0863">Zinc-finger</keyword>
<protein>
    <recommendedName>
        <fullName evidence="5">Zinc finger DksA/TraR C4-type domain-containing protein</fullName>
    </recommendedName>
</protein>
<evidence type="ECO:0000256" key="1">
    <source>
        <dbReference type="ARBA" id="ARBA00022723"/>
    </source>
</evidence>
<accession>A0A2H0UMH2</accession>
<name>A0A2H0UMH2_9BACT</name>
<dbReference type="InterPro" id="IPR000962">
    <property type="entry name" value="Znf_DskA_TraR"/>
</dbReference>
<evidence type="ECO:0000256" key="4">
    <source>
        <dbReference type="PROSITE-ProRule" id="PRU00510"/>
    </source>
</evidence>
<evidence type="ECO:0000256" key="2">
    <source>
        <dbReference type="ARBA" id="ARBA00022771"/>
    </source>
</evidence>
<dbReference type="PANTHER" id="PTHR33823">
    <property type="entry name" value="RNA POLYMERASE-BINDING TRANSCRIPTION FACTOR DKSA-RELATED"/>
    <property type="match status" value="1"/>
</dbReference>
<keyword evidence="1" id="KW-0479">Metal-binding</keyword>
<dbReference type="AlphaFoldDB" id="A0A2H0UMH2"/>
<comment type="caution">
    <text evidence="6">The sequence shown here is derived from an EMBL/GenBank/DDBJ whole genome shotgun (WGS) entry which is preliminary data.</text>
</comment>
<dbReference type="PROSITE" id="PS51128">
    <property type="entry name" value="ZF_DKSA_2"/>
    <property type="match status" value="1"/>
</dbReference>
<feature type="domain" description="Zinc finger DksA/TraR C4-type" evidence="5">
    <location>
        <begin position="78"/>
        <end position="108"/>
    </location>
</feature>
<dbReference type="Proteomes" id="UP000229526">
    <property type="component" value="Unassembled WGS sequence"/>
</dbReference>
<dbReference type="EMBL" id="PFBD01000023">
    <property type="protein sequence ID" value="PIR86876.1"/>
    <property type="molecule type" value="Genomic_DNA"/>
</dbReference>
<evidence type="ECO:0000313" key="7">
    <source>
        <dbReference type="Proteomes" id="UP000229526"/>
    </source>
</evidence>
<evidence type="ECO:0000313" key="6">
    <source>
        <dbReference type="EMBL" id="PIR86876.1"/>
    </source>
</evidence>
<sequence length="116" mass="12819">MIDPQIQQELRQQLETEKKKLEKNIAELSKPVDMGDDIDSFDEETDEAEAFSANVGSAESLKARLGRVTDALAKMEVGTYGKCEGCEGVIGLELLKADPESRLCRDCKLKERTQAA</sequence>
<evidence type="ECO:0000259" key="5">
    <source>
        <dbReference type="Pfam" id="PF01258"/>
    </source>
</evidence>
<evidence type="ECO:0000256" key="3">
    <source>
        <dbReference type="ARBA" id="ARBA00022833"/>
    </source>
</evidence>
<dbReference type="Pfam" id="PF01258">
    <property type="entry name" value="zf-dskA_traR"/>
    <property type="match status" value="1"/>
</dbReference>
<dbReference type="GO" id="GO:0008270">
    <property type="term" value="F:zinc ion binding"/>
    <property type="evidence" value="ECO:0007669"/>
    <property type="project" value="UniProtKB-KW"/>
</dbReference>
<reference evidence="7" key="1">
    <citation type="submission" date="2017-09" db="EMBL/GenBank/DDBJ databases">
        <title>Depth-based differentiation of microbial function through sediment-hosted aquifers and enrichment of novel symbionts in the deep terrestrial subsurface.</title>
        <authorList>
            <person name="Probst A.J."/>
            <person name="Ladd B."/>
            <person name="Jarett J.K."/>
            <person name="Geller-Mcgrath D.E."/>
            <person name="Sieber C.M.K."/>
            <person name="Emerson J.B."/>
            <person name="Anantharaman K."/>
            <person name="Thomas B.C."/>
            <person name="Malmstrom R."/>
            <person name="Stieglmeier M."/>
            <person name="Klingl A."/>
            <person name="Woyke T."/>
            <person name="Ryan C.M."/>
            <person name="Banfield J.F."/>
        </authorList>
    </citation>
    <scope>NUCLEOTIDE SEQUENCE [LARGE SCALE GENOMIC DNA]</scope>
</reference>
<proteinExistence type="predicted"/>
<keyword evidence="3" id="KW-0862">Zinc</keyword>
<feature type="zinc finger region" description="dksA C4-type" evidence="4">
    <location>
        <begin position="83"/>
        <end position="107"/>
    </location>
</feature>